<comment type="cofactor">
    <cofactor evidence="1">
        <name>heme b</name>
        <dbReference type="ChEBI" id="CHEBI:60344"/>
    </cofactor>
</comment>
<keyword evidence="3" id="KW-0349">Heme</keyword>
<dbReference type="GeneID" id="38786725"/>
<dbReference type="InParanoid" id="A0A401H5U9"/>
<dbReference type="AlphaFoldDB" id="A0A401H5U9"/>
<comment type="caution">
    <text evidence="9">The sequence shown here is derived from an EMBL/GenBank/DDBJ whole genome shotgun (WGS) entry which is preliminary data.</text>
</comment>
<evidence type="ECO:0000256" key="3">
    <source>
        <dbReference type="ARBA" id="ARBA00022617"/>
    </source>
</evidence>
<dbReference type="SUPFAM" id="SSF47571">
    <property type="entry name" value="Cloroperoxidase"/>
    <property type="match status" value="1"/>
</dbReference>
<keyword evidence="10" id="KW-1185">Reference proteome</keyword>
<dbReference type="PANTHER" id="PTHR33577">
    <property type="entry name" value="STERIGMATOCYSTIN BIOSYNTHESIS PEROXIDASE STCC-RELATED"/>
    <property type="match status" value="1"/>
</dbReference>
<dbReference type="OrthoDB" id="407298at2759"/>
<sequence length="302" mass="32932">MPGSFAAIVAIRVSTGLLSSITSILLNLGVILWDLLLTAYNAVASPRPADRVVPEGCPGAGGLWPLYVAPTDADSRSSCPALNAMANHGILPHSGRAIPFRQLFSTIRSTYNFSPSFCFFVPHFAAQMLDRDYWTDSFDLSDLNVHNGIEHDASLTREDTYHMSDQLRPVASLVDDLLANGTGPGGDLTPGDLSRVLGKRRTHAKLTNGQFSLSTFHKMFGSSNSSTLLTIYGGHVKDLRPILLEERIPEGWQPRVRSPMGLTLTEFNATVLKVELGIEEEARAGFRAWSKLFAGTEGKKFI</sequence>
<protein>
    <recommendedName>
        <fullName evidence="8">Heme haloperoxidase family profile domain-containing protein</fullName>
    </recommendedName>
</protein>
<dbReference type="PANTHER" id="PTHR33577:SF18">
    <property type="entry name" value="HEME HALOPEROXIDASE FAMILY PROFILE DOMAIN-CONTAINING PROTEIN"/>
    <property type="match status" value="1"/>
</dbReference>
<dbReference type="PROSITE" id="PS51405">
    <property type="entry name" value="HEME_HALOPEROXIDASE"/>
    <property type="match status" value="1"/>
</dbReference>
<evidence type="ECO:0000256" key="2">
    <source>
        <dbReference type="ARBA" id="ARBA00022559"/>
    </source>
</evidence>
<dbReference type="GO" id="GO:0046872">
    <property type="term" value="F:metal ion binding"/>
    <property type="evidence" value="ECO:0007669"/>
    <property type="project" value="UniProtKB-KW"/>
</dbReference>
<evidence type="ECO:0000259" key="8">
    <source>
        <dbReference type="PROSITE" id="PS51405"/>
    </source>
</evidence>
<keyword evidence="2" id="KW-0575">Peroxidase</keyword>
<dbReference type="GO" id="GO:0004601">
    <property type="term" value="F:peroxidase activity"/>
    <property type="evidence" value="ECO:0007669"/>
    <property type="project" value="UniProtKB-KW"/>
</dbReference>
<feature type="domain" description="Heme haloperoxidase family profile" evidence="8">
    <location>
        <begin position="63"/>
        <end position="269"/>
    </location>
</feature>
<name>A0A401H5U9_9APHY</name>
<comment type="similarity">
    <text evidence="7">Belongs to the chloroperoxidase family.</text>
</comment>
<evidence type="ECO:0000256" key="6">
    <source>
        <dbReference type="ARBA" id="ARBA00023004"/>
    </source>
</evidence>
<evidence type="ECO:0000313" key="10">
    <source>
        <dbReference type="Proteomes" id="UP000287166"/>
    </source>
</evidence>
<dbReference type="RefSeq" id="XP_027620721.1">
    <property type="nucleotide sequence ID" value="XM_027764920.1"/>
</dbReference>
<organism evidence="9 10">
    <name type="scientific">Sparassis crispa</name>
    <dbReference type="NCBI Taxonomy" id="139825"/>
    <lineage>
        <taxon>Eukaryota</taxon>
        <taxon>Fungi</taxon>
        <taxon>Dikarya</taxon>
        <taxon>Basidiomycota</taxon>
        <taxon>Agaricomycotina</taxon>
        <taxon>Agaricomycetes</taxon>
        <taxon>Polyporales</taxon>
        <taxon>Sparassidaceae</taxon>
        <taxon>Sparassis</taxon>
    </lineage>
</organism>
<dbReference type="InterPro" id="IPR000028">
    <property type="entry name" value="Chloroperoxidase"/>
</dbReference>
<dbReference type="InterPro" id="IPR036851">
    <property type="entry name" value="Chloroperoxidase-like_sf"/>
</dbReference>
<dbReference type="STRING" id="139825.A0A401H5U9"/>
<gene>
    <name evidence="9" type="ORF">SCP_1701330</name>
</gene>
<evidence type="ECO:0000256" key="5">
    <source>
        <dbReference type="ARBA" id="ARBA00023002"/>
    </source>
</evidence>
<evidence type="ECO:0000256" key="4">
    <source>
        <dbReference type="ARBA" id="ARBA00022723"/>
    </source>
</evidence>
<keyword evidence="5" id="KW-0560">Oxidoreductase</keyword>
<keyword evidence="6" id="KW-0408">Iron</keyword>
<keyword evidence="4" id="KW-0479">Metal-binding</keyword>
<accession>A0A401H5U9</accession>
<dbReference type="Gene3D" id="1.10.489.10">
    <property type="entry name" value="Chloroperoxidase-like"/>
    <property type="match status" value="1"/>
</dbReference>
<evidence type="ECO:0000256" key="7">
    <source>
        <dbReference type="ARBA" id="ARBA00025795"/>
    </source>
</evidence>
<proteinExistence type="inferred from homology"/>
<dbReference type="Proteomes" id="UP000287166">
    <property type="component" value="Unassembled WGS sequence"/>
</dbReference>
<reference evidence="9 10" key="1">
    <citation type="journal article" date="2018" name="Sci. Rep.">
        <title>Genome sequence of the cauliflower mushroom Sparassis crispa (Hanabiratake) and its association with beneficial usage.</title>
        <authorList>
            <person name="Kiyama R."/>
            <person name="Furutani Y."/>
            <person name="Kawaguchi K."/>
            <person name="Nakanishi T."/>
        </authorList>
    </citation>
    <scope>NUCLEOTIDE SEQUENCE [LARGE SCALE GENOMIC DNA]</scope>
</reference>
<dbReference type="EMBL" id="BFAD01000017">
    <property type="protein sequence ID" value="GBE89808.1"/>
    <property type="molecule type" value="Genomic_DNA"/>
</dbReference>
<dbReference type="Pfam" id="PF01328">
    <property type="entry name" value="Peroxidase_2"/>
    <property type="match status" value="1"/>
</dbReference>
<evidence type="ECO:0000313" key="9">
    <source>
        <dbReference type="EMBL" id="GBE89808.1"/>
    </source>
</evidence>
<evidence type="ECO:0000256" key="1">
    <source>
        <dbReference type="ARBA" id="ARBA00001970"/>
    </source>
</evidence>